<accession>A0ABT5MBU1</accession>
<feature type="DNA-binding region" description="H-T-H motif" evidence="5">
    <location>
        <begin position="40"/>
        <end position="59"/>
    </location>
</feature>
<protein>
    <submittedName>
        <fullName evidence="7">TetR/AcrR family transcriptional regulator</fullName>
    </submittedName>
</protein>
<dbReference type="PROSITE" id="PS01081">
    <property type="entry name" value="HTH_TETR_1"/>
    <property type="match status" value="1"/>
</dbReference>
<dbReference type="Proteomes" id="UP001528672">
    <property type="component" value="Unassembled WGS sequence"/>
</dbReference>
<gene>
    <name evidence="7" type="ORF">PSQ39_04540</name>
</gene>
<dbReference type="EMBL" id="JAQSIO010000001">
    <property type="protein sequence ID" value="MDD0813891.1"/>
    <property type="molecule type" value="Genomic_DNA"/>
</dbReference>
<dbReference type="InterPro" id="IPR023772">
    <property type="entry name" value="DNA-bd_HTH_TetR-type_CS"/>
</dbReference>
<evidence type="ECO:0000313" key="8">
    <source>
        <dbReference type="Proteomes" id="UP001528672"/>
    </source>
</evidence>
<dbReference type="RefSeq" id="WP_273925483.1">
    <property type="nucleotide sequence ID" value="NZ_JAQSIN010000004.1"/>
</dbReference>
<name>A0ABT5MBU1_9BURK</name>
<dbReference type="InterPro" id="IPR050109">
    <property type="entry name" value="HTH-type_TetR-like_transc_reg"/>
</dbReference>
<dbReference type="Pfam" id="PF00440">
    <property type="entry name" value="TetR_N"/>
    <property type="match status" value="1"/>
</dbReference>
<dbReference type="InterPro" id="IPR009057">
    <property type="entry name" value="Homeodomain-like_sf"/>
</dbReference>
<proteinExistence type="predicted"/>
<evidence type="ECO:0000313" key="7">
    <source>
        <dbReference type="EMBL" id="MDD0813891.1"/>
    </source>
</evidence>
<dbReference type="PROSITE" id="PS50977">
    <property type="entry name" value="HTH_TETR_2"/>
    <property type="match status" value="1"/>
</dbReference>
<comment type="caution">
    <text evidence="7">The sequence shown here is derived from an EMBL/GenBank/DDBJ whole genome shotgun (WGS) entry which is preliminary data.</text>
</comment>
<keyword evidence="8" id="KW-1185">Reference proteome</keyword>
<dbReference type="PANTHER" id="PTHR30055:SF234">
    <property type="entry name" value="HTH-TYPE TRANSCRIPTIONAL REGULATOR BETI"/>
    <property type="match status" value="1"/>
</dbReference>
<dbReference type="InterPro" id="IPR036271">
    <property type="entry name" value="Tet_transcr_reg_TetR-rel_C_sf"/>
</dbReference>
<sequence>MNTTTPARVSFKAQMHQVREEAIVQTVIRLLGEKGYDAMTVDEVAAAVGIAKASLYKHFPGKEQLAAAAMVHVIKRAQDFLLLVPADISPVDKLKSVVGWAMSLQLADEMPSLPSRNSTLRSVLTGNRDYMNGLVALSDQLGEWITEGQAQGLLNPTLPPLVVLYTLYARACDPVVSFLRQGSQYSNAQIVDLVLRTCFEGLAPR</sequence>
<organism evidence="7 8">
    <name type="scientific">Curvibacter microcysteis</name>
    <dbReference type="NCBI Taxonomy" id="3026419"/>
    <lineage>
        <taxon>Bacteria</taxon>
        <taxon>Pseudomonadati</taxon>
        <taxon>Pseudomonadota</taxon>
        <taxon>Betaproteobacteria</taxon>
        <taxon>Burkholderiales</taxon>
        <taxon>Comamonadaceae</taxon>
        <taxon>Curvibacter</taxon>
    </lineage>
</organism>
<dbReference type="Gene3D" id="1.10.10.60">
    <property type="entry name" value="Homeodomain-like"/>
    <property type="match status" value="1"/>
</dbReference>
<reference evidence="7 8" key="1">
    <citation type="submission" date="2023-02" db="EMBL/GenBank/DDBJ databases">
        <title>Bacterial whole genome sequence for Curvibacter sp. HBC28.</title>
        <authorList>
            <person name="Le V."/>
            <person name="Ko S.-R."/>
            <person name="Ahn C.-Y."/>
            <person name="Oh H.-M."/>
        </authorList>
    </citation>
    <scope>NUCLEOTIDE SEQUENCE [LARGE SCALE GENOMIC DNA]</scope>
    <source>
        <strain evidence="7 8">HBC28</strain>
    </source>
</reference>
<dbReference type="SUPFAM" id="SSF48498">
    <property type="entry name" value="Tetracyclin repressor-like, C-terminal domain"/>
    <property type="match status" value="1"/>
</dbReference>
<keyword evidence="4" id="KW-0804">Transcription</keyword>
<evidence type="ECO:0000256" key="5">
    <source>
        <dbReference type="PROSITE-ProRule" id="PRU00335"/>
    </source>
</evidence>
<evidence type="ECO:0000259" key="6">
    <source>
        <dbReference type="PROSITE" id="PS50977"/>
    </source>
</evidence>
<evidence type="ECO:0000256" key="2">
    <source>
        <dbReference type="ARBA" id="ARBA00023015"/>
    </source>
</evidence>
<keyword evidence="1" id="KW-0678">Repressor</keyword>
<keyword evidence="3 5" id="KW-0238">DNA-binding</keyword>
<dbReference type="PRINTS" id="PR00455">
    <property type="entry name" value="HTHTETR"/>
</dbReference>
<evidence type="ECO:0000256" key="1">
    <source>
        <dbReference type="ARBA" id="ARBA00022491"/>
    </source>
</evidence>
<dbReference type="InterPro" id="IPR001647">
    <property type="entry name" value="HTH_TetR"/>
</dbReference>
<dbReference type="SUPFAM" id="SSF46689">
    <property type="entry name" value="Homeodomain-like"/>
    <property type="match status" value="1"/>
</dbReference>
<evidence type="ECO:0000256" key="3">
    <source>
        <dbReference type="ARBA" id="ARBA00023125"/>
    </source>
</evidence>
<dbReference type="Gene3D" id="1.10.357.10">
    <property type="entry name" value="Tetracycline Repressor, domain 2"/>
    <property type="match status" value="1"/>
</dbReference>
<feature type="domain" description="HTH tetR-type" evidence="6">
    <location>
        <begin position="17"/>
        <end position="77"/>
    </location>
</feature>
<dbReference type="PANTHER" id="PTHR30055">
    <property type="entry name" value="HTH-TYPE TRANSCRIPTIONAL REGULATOR RUTR"/>
    <property type="match status" value="1"/>
</dbReference>
<keyword evidence="2" id="KW-0805">Transcription regulation</keyword>
<evidence type="ECO:0000256" key="4">
    <source>
        <dbReference type="ARBA" id="ARBA00023163"/>
    </source>
</evidence>